<evidence type="ECO:0000259" key="5">
    <source>
        <dbReference type="Pfam" id="PF04003"/>
    </source>
</evidence>
<dbReference type="GO" id="GO:0000462">
    <property type="term" value="P:maturation of SSU-rRNA from tricistronic rRNA transcript (SSU-rRNA, 5.8S rRNA, LSU-rRNA)"/>
    <property type="evidence" value="ECO:0007669"/>
    <property type="project" value="TreeGrafter"/>
</dbReference>
<dbReference type="InterPro" id="IPR052414">
    <property type="entry name" value="U3_snoRNA-assoc_WDR"/>
</dbReference>
<feature type="compositionally biased region" description="Acidic residues" evidence="4">
    <location>
        <begin position="729"/>
        <end position="746"/>
    </location>
</feature>
<dbReference type="Gene3D" id="2.130.10.10">
    <property type="entry name" value="YVTN repeat-like/Quinoprotein amine dehydrogenase"/>
    <property type="match status" value="1"/>
</dbReference>
<feature type="domain" description="Small-subunit processome Utp12" evidence="5">
    <location>
        <begin position="506"/>
        <end position="623"/>
    </location>
</feature>
<dbReference type="InterPro" id="IPR015943">
    <property type="entry name" value="WD40/YVTN_repeat-like_dom_sf"/>
</dbReference>
<comment type="similarity">
    <text evidence="3">Belongs to the UTP5 family.</text>
</comment>
<dbReference type="SMART" id="SM00320">
    <property type="entry name" value="WD40"/>
    <property type="match status" value="3"/>
</dbReference>
<evidence type="ECO:0000256" key="1">
    <source>
        <dbReference type="ARBA" id="ARBA00004123"/>
    </source>
</evidence>
<comment type="subcellular location">
    <subcellularLocation>
        <location evidence="1">Nucleus</location>
    </subcellularLocation>
</comment>
<protein>
    <submittedName>
        <fullName evidence="6">NUC189-domain-containing protein</fullName>
    </submittedName>
</protein>
<dbReference type="InterPro" id="IPR016024">
    <property type="entry name" value="ARM-type_fold"/>
</dbReference>
<dbReference type="GO" id="GO:0032040">
    <property type="term" value="C:small-subunit processome"/>
    <property type="evidence" value="ECO:0007669"/>
    <property type="project" value="UniProtKB-ARBA"/>
</dbReference>
<evidence type="ECO:0000256" key="2">
    <source>
        <dbReference type="ARBA" id="ARBA00023242"/>
    </source>
</evidence>
<dbReference type="PANTHER" id="PTHR44267">
    <property type="entry name" value="WD REPEAT-CONTAINING PROTEIN 43"/>
    <property type="match status" value="1"/>
</dbReference>
<feature type="compositionally biased region" description="Basic residues" evidence="4">
    <location>
        <begin position="639"/>
        <end position="650"/>
    </location>
</feature>
<name>A0A0D7BD71_9AGAR</name>
<dbReference type="Pfam" id="PF04003">
    <property type="entry name" value="Utp12"/>
    <property type="match status" value="1"/>
</dbReference>
<accession>A0A0D7BD71</accession>
<dbReference type="AlphaFoldDB" id="A0A0D7BD71"/>
<dbReference type="EMBL" id="KN880524">
    <property type="protein sequence ID" value="KIY67506.1"/>
    <property type="molecule type" value="Genomic_DNA"/>
</dbReference>
<proteinExistence type="inferred from homology"/>
<feature type="region of interest" description="Disordered" evidence="4">
    <location>
        <begin position="636"/>
        <end position="746"/>
    </location>
</feature>
<dbReference type="InterPro" id="IPR001680">
    <property type="entry name" value="WD40_rpt"/>
</dbReference>
<feature type="compositionally biased region" description="Acidic residues" evidence="4">
    <location>
        <begin position="655"/>
        <end position="721"/>
    </location>
</feature>
<dbReference type="InterPro" id="IPR007148">
    <property type="entry name" value="SSU_processome_Utp12"/>
</dbReference>
<evidence type="ECO:0000313" key="6">
    <source>
        <dbReference type="EMBL" id="KIY67506.1"/>
    </source>
</evidence>
<sequence>MASKKATTKPPKSRPAATAAISQPSVTDTASISALNDNASYFAYISLAVDKHRLRVYDTSLGHSIAEHVFDTARVTSLLWARVVDTGRTDESPKKKRKKKATDQAADAESVENLLLGLSDGTVVVFSPTHGRAVRVLGNTKSTTAILALTIDKSKTLFTSGADASIRQWDLVSGNIAGSWKSDDRIPYTALAVRTTEEDTPELLAAHHAVHLLSLEDKSASKLATFPGHASPIRKLLWVTPGAPSQRFVSMAENDRVVSIWEVPRNNGTDGKLVASIQLDADVRSVALQDAEASSTLLTLSTTGRISICPIPSELNTPPNAPQKIATLLPRSTIAVPPSKNRSGVLLVGAGFCSPSGSVEVVRLVGGVKPVFDRVGYTEDATQNFIREVSLEDVSSKMEVDSTEILPNKRYTEANSVAVGSGVDRGHAPELDDATRGEGELDADMAELSLGQRLTALNGNEVQSASDDEDGTSKSKRNKSKTQTDVTLVPAASLTRTLIQALHSSDSRLMETCLAHSDTVLIRNTIRALPPQLAVALLTACTERLGRGARAANMKGGGGGASSQRGAALIAWIKIVLTIHSGHLMTMPDLVARLSGLHATLTSRLALQESLLSLSGRLDMVLSQIEMRSSTIPAALTGRKSKPVKTRNVKKYVEGESESEDEGAGMEVEVEVGSDDEGSVEDVELGGESSEEDEEEEGEEDDEEEDDDDEEDEEEDDEDSDGPVANGFIDDEAEDEFSDEESDGSE</sequence>
<dbReference type="OrthoDB" id="30195at2759"/>
<evidence type="ECO:0000313" key="7">
    <source>
        <dbReference type="Proteomes" id="UP000054007"/>
    </source>
</evidence>
<reference evidence="6 7" key="1">
    <citation type="journal article" date="2015" name="Fungal Genet. Biol.">
        <title>Evolution of novel wood decay mechanisms in Agaricales revealed by the genome sequences of Fistulina hepatica and Cylindrobasidium torrendii.</title>
        <authorList>
            <person name="Floudas D."/>
            <person name="Held B.W."/>
            <person name="Riley R."/>
            <person name="Nagy L.G."/>
            <person name="Koehler G."/>
            <person name="Ransdell A.S."/>
            <person name="Younus H."/>
            <person name="Chow J."/>
            <person name="Chiniquy J."/>
            <person name="Lipzen A."/>
            <person name="Tritt A."/>
            <person name="Sun H."/>
            <person name="Haridas S."/>
            <person name="LaButti K."/>
            <person name="Ohm R.A."/>
            <person name="Kues U."/>
            <person name="Blanchette R.A."/>
            <person name="Grigoriev I.V."/>
            <person name="Minto R.E."/>
            <person name="Hibbett D.S."/>
        </authorList>
    </citation>
    <scope>NUCLEOTIDE SEQUENCE [LARGE SCALE GENOMIC DNA]</scope>
    <source>
        <strain evidence="6 7">FP15055 ss-10</strain>
    </source>
</reference>
<organism evidence="6 7">
    <name type="scientific">Cylindrobasidium torrendii FP15055 ss-10</name>
    <dbReference type="NCBI Taxonomy" id="1314674"/>
    <lineage>
        <taxon>Eukaryota</taxon>
        <taxon>Fungi</taxon>
        <taxon>Dikarya</taxon>
        <taxon>Basidiomycota</taxon>
        <taxon>Agaricomycotina</taxon>
        <taxon>Agaricomycetes</taxon>
        <taxon>Agaricomycetidae</taxon>
        <taxon>Agaricales</taxon>
        <taxon>Marasmiineae</taxon>
        <taxon>Physalacriaceae</taxon>
        <taxon>Cylindrobasidium</taxon>
    </lineage>
</organism>
<feature type="non-terminal residue" evidence="6">
    <location>
        <position position="746"/>
    </location>
</feature>
<dbReference type="SUPFAM" id="SSF48371">
    <property type="entry name" value="ARM repeat"/>
    <property type="match status" value="1"/>
</dbReference>
<dbReference type="Proteomes" id="UP000054007">
    <property type="component" value="Unassembled WGS sequence"/>
</dbReference>
<evidence type="ECO:0000256" key="4">
    <source>
        <dbReference type="SAM" id="MobiDB-lite"/>
    </source>
</evidence>
<feature type="region of interest" description="Disordered" evidence="4">
    <location>
        <begin position="1"/>
        <end position="23"/>
    </location>
</feature>
<keyword evidence="2" id="KW-0539">Nucleus</keyword>
<dbReference type="PANTHER" id="PTHR44267:SF1">
    <property type="entry name" value="WD REPEAT-CONTAINING PROTEIN 43"/>
    <property type="match status" value="1"/>
</dbReference>
<keyword evidence="7" id="KW-1185">Reference proteome</keyword>
<evidence type="ECO:0000256" key="3">
    <source>
        <dbReference type="ARBA" id="ARBA00038335"/>
    </source>
</evidence>
<feature type="region of interest" description="Disordered" evidence="4">
    <location>
        <begin position="459"/>
        <end position="485"/>
    </location>
</feature>
<dbReference type="InterPro" id="IPR036322">
    <property type="entry name" value="WD40_repeat_dom_sf"/>
</dbReference>
<dbReference type="STRING" id="1314674.A0A0D7BD71"/>
<dbReference type="SUPFAM" id="SSF50978">
    <property type="entry name" value="WD40 repeat-like"/>
    <property type="match status" value="1"/>
</dbReference>
<gene>
    <name evidence="6" type="ORF">CYLTODRAFT_375949</name>
</gene>